<keyword evidence="3" id="KW-1185">Reference proteome</keyword>
<gene>
    <name evidence="2" type="ORF">DU000_05665</name>
</gene>
<dbReference type="GO" id="GO:0016757">
    <property type="term" value="F:glycosyltransferase activity"/>
    <property type="evidence" value="ECO:0007669"/>
    <property type="project" value="UniProtKB-ARBA"/>
</dbReference>
<dbReference type="Pfam" id="PF13439">
    <property type="entry name" value="Glyco_transf_4"/>
    <property type="match status" value="1"/>
</dbReference>
<keyword evidence="2" id="KW-0808">Transferase</keyword>
<name>A0A368L587_9BURK</name>
<evidence type="ECO:0000259" key="1">
    <source>
        <dbReference type="Pfam" id="PF13439"/>
    </source>
</evidence>
<organism evidence="2 3">
    <name type="scientific">Parvibium lacunae</name>
    <dbReference type="NCBI Taxonomy" id="1888893"/>
    <lineage>
        <taxon>Bacteria</taxon>
        <taxon>Pseudomonadati</taxon>
        <taxon>Pseudomonadota</taxon>
        <taxon>Betaproteobacteria</taxon>
        <taxon>Burkholderiales</taxon>
        <taxon>Alcaligenaceae</taxon>
        <taxon>Parvibium</taxon>
    </lineage>
</organism>
<dbReference type="PANTHER" id="PTHR45947">
    <property type="entry name" value="SULFOQUINOVOSYL TRANSFERASE SQD2"/>
    <property type="match status" value="1"/>
</dbReference>
<reference evidence="2 3" key="1">
    <citation type="journal article" date="2018" name="Int. J. Syst. Evol. Microbiol.">
        <title>Parvibium lacunae gen. nov., sp. nov., a new member of the family Alcaligenaceae isolated from a freshwater pond.</title>
        <authorList>
            <person name="Chen W.M."/>
            <person name="Xie P.B."/>
            <person name="Hsu M.Y."/>
            <person name="Sheu S.Y."/>
        </authorList>
    </citation>
    <scope>NUCLEOTIDE SEQUENCE [LARGE SCALE GENOMIC DNA]</scope>
    <source>
        <strain evidence="2 3">KMB9</strain>
    </source>
</reference>
<protein>
    <submittedName>
        <fullName evidence="2">Glycosyltransferase family 1 protein</fullName>
    </submittedName>
</protein>
<accession>A0A368L587</accession>
<evidence type="ECO:0000313" key="3">
    <source>
        <dbReference type="Proteomes" id="UP000252357"/>
    </source>
</evidence>
<feature type="domain" description="Glycosyltransferase subfamily 4-like N-terminal" evidence="1">
    <location>
        <begin position="31"/>
        <end position="177"/>
    </location>
</feature>
<comment type="caution">
    <text evidence="2">The sequence shown here is derived from an EMBL/GenBank/DDBJ whole genome shotgun (WGS) entry which is preliminary data.</text>
</comment>
<dbReference type="InterPro" id="IPR028098">
    <property type="entry name" value="Glyco_trans_4-like_N"/>
</dbReference>
<dbReference type="Proteomes" id="UP000252357">
    <property type="component" value="Unassembled WGS sequence"/>
</dbReference>
<dbReference type="EMBL" id="QPGB01000002">
    <property type="protein sequence ID" value="RCS58310.1"/>
    <property type="molecule type" value="Genomic_DNA"/>
</dbReference>
<evidence type="ECO:0000313" key="2">
    <source>
        <dbReference type="EMBL" id="RCS58310.1"/>
    </source>
</evidence>
<dbReference type="AlphaFoldDB" id="A0A368L587"/>
<sequence length="391" mass="43852">MKTIAHILPTYNPFPPQYPAGTELRVEQVCLRQQRYRGVVICGGFDDQPAHETIGRMAVERVHIGRVYRRLFQKITRFDPYPYVDRVAQRIQQQQASLIHIHNEPKLLSGLATFLQRTALPTVVHVANEKPLPEARIKAIPQQWIACSDYIANWLINHNGIAANRVRTLYTGVDTTRLPWWQRSEQTRAAYRVAAGVPAAAHFVIGFAGRLVQEKGVQELLDAFAQVYNQLGPTVHLLVAGNVRESNDPRNQKAVYGRAVTERMATMPGVTWVGSLHPASMHDFLCACDLFAMPSLWHDPFPTVMLEAAAAGIPIVAGRRGGISEFLQQVPELGLLDEPGDSVALAQALISLLADPDRCLRIGHTLRQMVEQDYTWERVTAEFEQVYDTIL</sequence>
<dbReference type="OrthoDB" id="9775208at2"/>
<dbReference type="Pfam" id="PF13692">
    <property type="entry name" value="Glyco_trans_1_4"/>
    <property type="match status" value="1"/>
</dbReference>
<dbReference type="SUPFAM" id="SSF53756">
    <property type="entry name" value="UDP-Glycosyltransferase/glycogen phosphorylase"/>
    <property type="match status" value="1"/>
</dbReference>
<proteinExistence type="predicted"/>
<dbReference type="CDD" id="cd03801">
    <property type="entry name" value="GT4_PimA-like"/>
    <property type="match status" value="1"/>
</dbReference>
<dbReference type="InterPro" id="IPR050194">
    <property type="entry name" value="Glycosyltransferase_grp1"/>
</dbReference>
<dbReference type="RefSeq" id="WP_114402392.1">
    <property type="nucleotide sequence ID" value="NZ_QPGB01000002.1"/>
</dbReference>
<dbReference type="Gene3D" id="3.40.50.2000">
    <property type="entry name" value="Glycogen Phosphorylase B"/>
    <property type="match status" value="2"/>
</dbReference>
<dbReference type="PANTHER" id="PTHR45947:SF14">
    <property type="entry name" value="SLL1723 PROTEIN"/>
    <property type="match status" value="1"/>
</dbReference>